<protein>
    <recommendedName>
        <fullName evidence="4">DUF3592 domain-containing protein</fullName>
    </recommendedName>
</protein>
<dbReference type="Proteomes" id="UP000521748">
    <property type="component" value="Unassembled WGS sequence"/>
</dbReference>
<feature type="transmembrane region" description="Helical" evidence="1">
    <location>
        <begin position="25"/>
        <end position="46"/>
    </location>
</feature>
<dbReference type="EMBL" id="JACBYQ010000001">
    <property type="protein sequence ID" value="NYE94477.1"/>
    <property type="molecule type" value="Genomic_DNA"/>
</dbReference>
<dbReference type="RefSeq" id="WP_179388237.1">
    <property type="nucleotide sequence ID" value="NZ_JACBYQ010000001.1"/>
</dbReference>
<evidence type="ECO:0000313" key="2">
    <source>
        <dbReference type="EMBL" id="NYE94477.1"/>
    </source>
</evidence>
<evidence type="ECO:0000256" key="1">
    <source>
        <dbReference type="SAM" id="Phobius"/>
    </source>
</evidence>
<proteinExistence type="predicted"/>
<keyword evidence="3" id="KW-1185">Reference proteome</keyword>
<feature type="transmembrane region" description="Helical" evidence="1">
    <location>
        <begin position="159"/>
        <end position="181"/>
    </location>
</feature>
<evidence type="ECO:0000313" key="3">
    <source>
        <dbReference type="Proteomes" id="UP000521748"/>
    </source>
</evidence>
<gene>
    <name evidence="2" type="ORF">FHU41_000698</name>
</gene>
<keyword evidence="1" id="KW-0472">Membrane</keyword>
<keyword evidence="1" id="KW-0812">Transmembrane</keyword>
<name>A0A7Y9S771_9MICC</name>
<dbReference type="AlphaFoldDB" id="A0A7Y9S771"/>
<reference evidence="2 3" key="1">
    <citation type="submission" date="2020-07" db="EMBL/GenBank/DDBJ databases">
        <title>Sequencing the genomes of 1000 actinobacteria strains.</title>
        <authorList>
            <person name="Klenk H.-P."/>
        </authorList>
    </citation>
    <scope>NUCLEOTIDE SEQUENCE [LARGE SCALE GENOMIC DNA]</scope>
    <source>
        <strain evidence="2 3">DSM 102047</strain>
    </source>
</reference>
<organism evidence="2 3">
    <name type="scientific">Psychromicrobium silvestre</name>
    <dbReference type="NCBI Taxonomy" id="1645614"/>
    <lineage>
        <taxon>Bacteria</taxon>
        <taxon>Bacillati</taxon>
        <taxon>Actinomycetota</taxon>
        <taxon>Actinomycetes</taxon>
        <taxon>Micrococcales</taxon>
        <taxon>Micrococcaceae</taxon>
        <taxon>Psychromicrobium</taxon>
    </lineage>
</organism>
<evidence type="ECO:0008006" key="4">
    <source>
        <dbReference type="Google" id="ProtNLM"/>
    </source>
</evidence>
<keyword evidence="1" id="KW-1133">Transmembrane helix</keyword>
<accession>A0A7Y9S771</accession>
<feature type="transmembrane region" description="Helical" evidence="1">
    <location>
        <begin position="70"/>
        <end position="90"/>
    </location>
</feature>
<feature type="transmembrane region" description="Helical" evidence="1">
    <location>
        <begin position="97"/>
        <end position="122"/>
    </location>
</feature>
<comment type="caution">
    <text evidence="2">The sequence shown here is derived from an EMBL/GenBank/DDBJ whole genome shotgun (WGS) entry which is preliminary data.</text>
</comment>
<sequence length="278" mass="30238">MSTVDPRALRAEREARAHRSGRNTVTAAVVGIIHLALWALAGYGFVEVGDTFRLMSLNQVGEGWDSQLDLGIPILFLVGVFTGSITGFIFTARLGRVFGLAAGLVGPMFTGTLGIAVGLFLAQKRWTAPQAVGHKLGFSTGDPSENWGFWEWTAYRIPLLLPAIFAGIALLMLLGLLRAIVVSRARARRVNEIVSDGIKVPGVVTEVLPTGTEINGMPYLRFTVKFADHNRVERWVEKKGTFPHTALPRAGDPVQVWYDPQDPANTQRIIIGLGPEAL</sequence>